<dbReference type="SFLD" id="SFLDS00003">
    <property type="entry name" value="Haloacid_Dehalogenase"/>
    <property type="match status" value="1"/>
</dbReference>
<dbReference type="InterPro" id="IPR036412">
    <property type="entry name" value="HAD-like_sf"/>
</dbReference>
<evidence type="ECO:0000256" key="1">
    <source>
        <dbReference type="ARBA" id="ARBA00000830"/>
    </source>
</evidence>
<dbReference type="NCBIfam" id="TIGR01449">
    <property type="entry name" value="PGP_bact"/>
    <property type="match status" value="1"/>
</dbReference>
<evidence type="ECO:0000256" key="9">
    <source>
        <dbReference type="ARBA" id="ARBA00023277"/>
    </source>
</evidence>
<evidence type="ECO:0000256" key="3">
    <source>
        <dbReference type="ARBA" id="ARBA00004818"/>
    </source>
</evidence>
<feature type="binding site" evidence="10">
    <location>
        <position position="7"/>
    </location>
    <ligand>
        <name>Mg(2+)</name>
        <dbReference type="ChEBI" id="CHEBI:18420"/>
    </ligand>
</feature>
<organism evidence="11 12">
    <name type="scientific">Loktanella atrilutea</name>
    <dbReference type="NCBI Taxonomy" id="366533"/>
    <lineage>
        <taxon>Bacteria</taxon>
        <taxon>Pseudomonadati</taxon>
        <taxon>Pseudomonadota</taxon>
        <taxon>Alphaproteobacteria</taxon>
        <taxon>Rhodobacterales</taxon>
        <taxon>Roseobacteraceae</taxon>
        <taxon>Loktanella</taxon>
    </lineage>
</organism>
<name>A0A1M4WGT5_LOKAT</name>
<evidence type="ECO:0000256" key="8">
    <source>
        <dbReference type="ARBA" id="ARBA00022842"/>
    </source>
</evidence>
<dbReference type="HAMAP" id="MF_00495">
    <property type="entry name" value="GPH_hydrolase_bact"/>
    <property type="match status" value="1"/>
</dbReference>
<dbReference type="STRING" id="366533.SAMN05444339_102109"/>
<dbReference type="PRINTS" id="PR00413">
    <property type="entry name" value="HADHALOGNASE"/>
</dbReference>
<dbReference type="NCBIfam" id="TIGR01549">
    <property type="entry name" value="HAD-SF-IA-v1"/>
    <property type="match status" value="1"/>
</dbReference>
<dbReference type="InterPro" id="IPR023214">
    <property type="entry name" value="HAD_sf"/>
</dbReference>
<reference evidence="12" key="1">
    <citation type="submission" date="2016-11" db="EMBL/GenBank/DDBJ databases">
        <authorList>
            <person name="Varghese N."/>
            <person name="Submissions S."/>
        </authorList>
    </citation>
    <scope>NUCLEOTIDE SEQUENCE [LARGE SCALE GENOMIC DNA]</scope>
    <source>
        <strain evidence="12">DSM 29326</strain>
    </source>
</reference>
<comment type="cofactor">
    <cofactor evidence="2 10">
        <name>Mg(2+)</name>
        <dbReference type="ChEBI" id="CHEBI:18420"/>
    </cofactor>
</comment>
<dbReference type="InterPro" id="IPR023198">
    <property type="entry name" value="PGP-like_dom2"/>
</dbReference>
<feature type="binding site" evidence="10">
    <location>
        <position position="164"/>
    </location>
    <ligand>
        <name>Mg(2+)</name>
        <dbReference type="ChEBI" id="CHEBI:18420"/>
    </ligand>
</feature>
<dbReference type="PANTHER" id="PTHR43434:SF1">
    <property type="entry name" value="PHOSPHOGLYCOLATE PHOSPHATASE"/>
    <property type="match status" value="1"/>
</dbReference>
<dbReference type="PANTHER" id="PTHR43434">
    <property type="entry name" value="PHOSPHOGLYCOLATE PHOSPHATASE"/>
    <property type="match status" value="1"/>
</dbReference>
<dbReference type="GO" id="GO:0008967">
    <property type="term" value="F:phosphoglycolate phosphatase activity"/>
    <property type="evidence" value="ECO:0007669"/>
    <property type="project" value="UniProtKB-UniRule"/>
</dbReference>
<dbReference type="Pfam" id="PF13419">
    <property type="entry name" value="HAD_2"/>
    <property type="match status" value="1"/>
</dbReference>
<evidence type="ECO:0000256" key="2">
    <source>
        <dbReference type="ARBA" id="ARBA00001946"/>
    </source>
</evidence>
<dbReference type="UniPathway" id="UPA00865">
    <property type="reaction ID" value="UER00834"/>
</dbReference>
<protein>
    <recommendedName>
        <fullName evidence="5 10">Phosphoglycolate phosphatase</fullName>
        <shortName evidence="10">PGP</shortName>
        <shortName evidence="10">PGPase</shortName>
        <ecNumber evidence="5 10">3.1.3.18</ecNumber>
    </recommendedName>
</protein>
<comment type="catalytic activity">
    <reaction evidence="1 10">
        <text>2-phosphoglycolate + H2O = glycolate + phosphate</text>
        <dbReference type="Rhea" id="RHEA:14369"/>
        <dbReference type="ChEBI" id="CHEBI:15377"/>
        <dbReference type="ChEBI" id="CHEBI:29805"/>
        <dbReference type="ChEBI" id="CHEBI:43474"/>
        <dbReference type="ChEBI" id="CHEBI:58033"/>
        <dbReference type="EC" id="3.1.3.18"/>
    </reaction>
</comment>
<keyword evidence="9 10" id="KW-0119">Carbohydrate metabolism</keyword>
<dbReference type="OrthoDB" id="9793014at2"/>
<accession>A0A1M4WGT5</accession>
<dbReference type="EC" id="3.1.3.18" evidence="5 10"/>
<dbReference type="SUPFAM" id="SSF56784">
    <property type="entry name" value="HAD-like"/>
    <property type="match status" value="1"/>
</dbReference>
<dbReference type="Gene3D" id="1.10.150.240">
    <property type="entry name" value="Putative phosphatase, domain 2"/>
    <property type="match status" value="1"/>
</dbReference>
<evidence type="ECO:0000256" key="4">
    <source>
        <dbReference type="ARBA" id="ARBA00006171"/>
    </source>
</evidence>
<proteinExistence type="inferred from homology"/>
<gene>
    <name evidence="11" type="ORF">SAMN05444339_102109</name>
</gene>
<dbReference type="AlphaFoldDB" id="A0A1M4WGT5"/>
<dbReference type="InterPro" id="IPR037512">
    <property type="entry name" value="PGPase_prok"/>
</dbReference>
<dbReference type="GO" id="GO:0005975">
    <property type="term" value="P:carbohydrate metabolic process"/>
    <property type="evidence" value="ECO:0007669"/>
    <property type="project" value="InterPro"/>
</dbReference>
<feature type="active site" description="Nucleophile" evidence="10">
    <location>
        <position position="7"/>
    </location>
</feature>
<evidence type="ECO:0000256" key="5">
    <source>
        <dbReference type="ARBA" id="ARBA00013078"/>
    </source>
</evidence>
<dbReference type="InterPro" id="IPR006439">
    <property type="entry name" value="HAD-SF_hydro_IA"/>
</dbReference>
<dbReference type="GO" id="GO:0046295">
    <property type="term" value="P:glycolate biosynthetic process"/>
    <property type="evidence" value="ECO:0007669"/>
    <property type="project" value="UniProtKB-UniRule"/>
</dbReference>
<dbReference type="InterPro" id="IPR050155">
    <property type="entry name" value="HAD-like_hydrolase_sf"/>
</dbReference>
<dbReference type="Proteomes" id="UP000183987">
    <property type="component" value="Unassembled WGS sequence"/>
</dbReference>
<dbReference type="GO" id="GO:0006281">
    <property type="term" value="P:DNA repair"/>
    <property type="evidence" value="ECO:0007669"/>
    <property type="project" value="TreeGrafter"/>
</dbReference>
<comment type="similarity">
    <text evidence="4 10">Belongs to the HAD-like hydrolase superfamily. CbbY/CbbZ/Gph/YieH family.</text>
</comment>
<evidence type="ECO:0000256" key="6">
    <source>
        <dbReference type="ARBA" id="ARBA00022723"/>
    </source>
</evidence>
<comment type="function">
    <text evidence="10">Specifically catalyzes the dephosphorylation of 2-phosphoglycolate. Is involved in the dissimilation of the intracellular 2-phosphoglycolate formed during the DNA repair of 3'-phosphoglycolate ends, a major class of DNA lesions induced by oxidative stress.</text>
</comment>
<evidence type="ECO:0000313" key="12">
    <source>
        <dbReference type="Proteomes" id="UP000183987"/>
    </source>
</evidence>
<dbReference type="GO" id="GO:0046872">
    <property type="term" value="F:metal ion binding"/>
    <property type="evidence" value="ECO:0007669"/>
    <property type="project" value="UniProtKB-KW"/>
</dbReference>
<evidence type="ECO:0000313" key="11">
    <source>
        <dbReference type="EMBL" id="SHE80446.1"/>
    </source>
</evidence>
<comment type="pathway">
    <text evidence="3 10">Organic acid metabolism; glycolate biosynthesis; glycolate from 2-phosphoglycolate: step 1/1.</text>
</comment>
<sequence>MARIVFDLDGTLIDSAPDIRAVANAVLADENLPPLTIAETRDFIGDGTPVFVQRMRAARGLPEADQDRLLSAFMARYDGAVALSRVYPGATEALTSLRAAGHSLGLCTNKPLAPTRRVLDHFGLATFFATVWGGDSLTVRKPDPAPLHAAFAALPDGPRLYVGDSDVDAESAERAQVPFLLHTEGYRKGDIATLRHRAAFGHFADLPALVTRCVAEDAPPGP</sequence>
<feature type="binding site" evidence="10">
    <location>
        <position position="9"/>
    </location>
    <ligand>
        <name>Mg(2+)</name>
        <dbReference type="ChEBI" id="CHEBI:18420"/>
    </ligand>
</feature>
<evidence type="ECO:0000256" key="7">
    <source>
        <dbReference type="ARBA" id="ARBA00022801"/>
    </source>
</evidence>
<dbReference type="GO" id="GO:0005829">
    <property type="term" value="C:cytosol"/>
    <property type="evidence" value="ECO:0007669"/>
    <property type="project" value="TreeGrafter"/>
</dbReference>
<evidence type="ECO:0000256" key="10">
    <source>
        <dbReference type="HAMAP-Rule" id="MF_00495"/>
    </source>
</evidence>
<keyword evidence="12" id="KW-1185">Reference proteome</keyword>
<dbReference type="InterPro" id="IPR041492">
    <property type="entry name" value="HAD_2"/>
</dbReference>
<dbReference type="SFLD" id="SFLDG01129">
    <property type="entry name" value="C1.5:_HAD__Beta-PGM__Phosphata"/>
    <property type="match status" value="1"/>
</dbReference>
<dbReference type="RefSeq" id="WP_072856268.1">
    <property type="nucleotide sequence ID" value="NZ_FQUE01000002.1"/>
</dbReference>
<dbReference type="Gene3D" id="3.40.50.1000">
    <property type="entry name" value="HAD superfamily/HAD-like"/>
    <property type="match status" value="1"/>
</dbReference>
<keyword evidence="6 10" id="KW-0479">Metal-binding</keyword>
<dbReference type="EMBL" id="FQUE01000002">
    <property type="protein sequence ID" value="SHE80446.1"/>
    <property type="molecule type" value="Genomic_DNA"/>
</dbReference>
<keyword evidence="7 10" id="KW-0378">Hydrolase</keyword>
<keyword evidence="8 10" id="KW-0460">Magnesium</keyword>